<feature type="region of interest" description="Disordered" evidence="1">
    <location>
        <begin position="498"/>
        <end position="587"/>
    </location>
</feature>
<name>L0AW31_THEEQ</name>
<dbReference type="EMBL" id="CP001669">
    <property type="protein sequence ID" value="AFZ79433.1"/>
    <property type="molecule type" value="Genomic_DNA"/>
</dbReference>
<dbReference type="Proteomes" id="UP000031512">
    <property type="component" value="Chromosome 1"/>
</dbReference>
<feature type="compositionally biased region" description="Low complexity" evidence="1">
    <location>
        <begin position="555"/>
        <end position="566"/>
    </location>
</feature>
<dbReference type="AlphaFoldDB" id="L0AW31"/>
<evidence type="ECO:0000256" key="1">
    <source>
        <dbReference type="SAM" id="MobiDB-lite"/>
    </source>
</evidence>
<keyword evidence="3" id="KW-1185">Reference proteome</keyword>
<protein>
    <submittedName>
        <fullName evidence="2">Uncharacterized protein</fullName>
    </submittedName>
</protein>
<dbReference type="VEuPathDB" id="PiroplasmaDB:BEWA_022810"/>
<sequence length="633" mass="69582">MSGSDDGKILHLEVNRRCGDQGSCSCPGEKPDGGVEVKKGSSNQNAVGFVSLTHYLKDGTISLKKDLDGGDKLEGSDVSNVKDVSVYYWEEDKEHTKPLLIEVNNGEVKPRYYKKSKEGESGSTDTHIWKLHDNSDGTSLQALLDDRNCVWHNVIPFYLDEPEKGIGTSSDCAKNKNVEFVRPSPLSGSEYMVTEYKLNGDGSTRFSRVMLDKDRVNGIIIPNDIISNIRLYSSPINDSATPIMFEFVGNTGGDSKWYFNQGGNGIQWPQDAGSSGFYNGKDNLLSQLTEKFTKKLDGLVCEYHNGVTIDLSHSISTSGGSYCCDQHKGKGGMVTVEAIEIKNESSSSHTTVYRHSIKDSQHKLVDIKFYKDDDQSQRRHIQSTSLNFPIPGPVEIYTFYSNGSRDPKLIYVHKDSDNRATGWYQMQGTSGNDRKWKKTYQKLKGIDKGKIESRNLGCQQWNYLVKELKHTNSDLQECPQEIAKQQLEQRAELRAEDGAKQMELAPEELGQEAAKEEEKKKRTEEDLSKLTVAASAPHQGTEAAAEPPTGPPGAPSTSTKSPPTASHGSTPPAPSEEPQAAEFGAEAGLTTAATSLWLTFGASSGTLTGAGGLTGLGWWAFKRSRGDPWVRQI</sequence>
<dbReference type="KEGG" id="beq:BEWA_022810"/>
<evidence type="ECO:0000313" key="2">
    <source>
        <dbReference type="EMBL" id="AFZ79433.1"/>
    </source>
</evidence>
<evidence type="ECO:0000313" key="3">
    <source>
        <dbReference type="Proteomes" id="UP000031512"/>
    </source>
</evidence>
<dbReference type="GeneID" id="15807300"/>
<gene>
    <name evidence="2" type="ORF">BEWA_022810</name>
</gene>
<proteinExistence type="predicted"/>
<dbReference type="RefSeq" id="XP_004829099.1">
    <property type="nucleotide sequence ID" value="XM_004829042.1"/>
</dbReference>
<dbReference type="STRING" id="1537102.L0AW31"/>
<accession>L0AW31</accession>
<organism evidence="2 3">
    <name type="scientific">Theileria equi strain WA</name>
    <dbReference type="NCBI Taxonomy" id="1537102"/>
    <lineage>
        <taxon>Eukaryota</taxon>
        <taxon>Sar</taxon>
        <taxon>Alveolata</taxon>
        <taxon>Apicomplexa</taxon>
        <taxon>Aconoidasida</taxon>
        <taxon>Piroplasmida</taxon>
        <taxon>Theileriidae</taxon>
        <taxon>Theileria</taxon>
    </lineage>
</organism>
<reference evidence="2 3" key="1">
    <citation type="journal article" date="2012" name="BMC Genomics">
        <title>Comparative genomic analysis and phylogenetic position of Theileria equi.</title>
        <authorList>
            <person name="Kappmeyer L.S."/>
            <person name="Thiagarajan M."/>
            <person name="Herndon D.R."/>
            <person name="Ramsay J.D."/>
            <person name="Caler E."/>
            <person name="Djikeng A."/>
            <person name="Gillespie J.J."/>
            <person name="Lau A.O."/>
            <person name="Roalson E.H."/>
            <person name="Silva J.C."/>
            <person name="Silva M.G."/>
            <person name="Suarez C.E."/>
            <person name="Ueti M.W."/>
            <person name="Nene V.M."/>
            <person name="Mealey R.H."/>
            <person name="Knowles D.P."/>
            <person name="Brayton K.A."/>
        </authorList>
    </citation>
    <scope>NUCLEOTIDE SEQUENCE [LARGE SCALE GENOMIC DNA]</scope>
    <source>
        <strain evidence="2 3">WA</strain>
    </source>
</reference>
<feature type="compositionally biased region" description="Basic and acidic residues" evidence="1">
    <location>
        <begin position="513"/>
        <end position="528"/>
    </location>
</feature>